<dbReference type="EMBL" id="UINC01047105">
    <property type="protein sequence ID" value="SVB55959.1"/>
    <property type="molecule type" value="Genomic_DNA"/>
</dbReference>
<organism evidence="1">
    <name type="scientific">marine metagenome</name>
    <dbReference type="NCBI Taxonomy" id="408172"/>
    <lineage>
        <taxon>unclassified sequences</taxon>
        <taxon>metagenomes</taxon>
        <taxon>ecological metagenomes</taxon>
    </lineage>
</organism>
<gene>
    <name evidence="1" type="ORF">METZ01_LOCUS208813</name>
</gene>
<protein>
    <submittedName>
        <fullName evidence="1">Uncharacterized protein</fullName>
    </submittedName>
</protein>
<sequence>VIIDRIYALIDEGSEAILLQVVVLASFLVMAACGSHQPGSLNRDIAFTHLEPYLLDVANLEIVNTYKPPFKDPFVEHLVPVSPSAAAWKWATHLLRPVGDEGTVRVTILDAKVVGEVLEVNQDLKSLFTSEQ</sequence>
<name>A0A382EZW0_9ZZZZ</name>
<dbReference type="AlphaFoldDB" id="A0A382EZW0"/>
<reference evidence="1" key="1">
    <citation type="submission" date="2018-05" db="EMBL/GenBank/DDBJ databases">
        <authorList>
            <person name="Lanie J.A."/>
            <person name="Ng W.-L."/>
            <person name="Kazmierczak K.M."/>
            <person name="Andrzejewski T.M."/>
            <person name="Davidsen T.M."/>
            <person name="Wayne K.J."/>
            <person name="Tettelin H."/>
            <person name="Glass J.I."/>
            <person name="Rusch D."/>
            <person name="Podicherti R."/>
            <person name="Tsui H.-C.T."/>
            <person name="Winkler M.E."/>
        </authorList>
    </citation>
    <scope>NUCLEOTIDE SEQUENCE</scope>
</reference>
<evidence type="ECO:0000313" key="1">
    <source>
        <dbReference type="EMBL" id="SVB55959.1"/>
    </source>
</evidence>
<proteinExistence type="predicted"/>
<accession>A0A382EZW0</accession>
<feature type="non-terminal residue" evidence="1">
    <location>
        <position position="1"/>
    </location>
</feature>
<feature type="non-terminal residue" evidence="1">
    <location>
        <position position="132"/>
    </location>
</feature>